<evidence type="ECO:0000256" key="1">
    <source>
        <dbReference type="SAM" id="SignalP"/>
    </source>
</evidence>
<dbReference type="Proteomes" id="UP001202134">
    <property type="component" value="Unassembled WGS sequence"/>
</dbReference>
<organism evidence="2 3">
    <name type="scientific">Shewanella electrodiphila</name>
    <dbReference type="NCBI Taxonomy" id="934143"/>
    <lineage>
        <taxon>Bacteria</taxon>
        <taxon>Pseudomonadati</taxon>
        <taxon>Pseudomonadota</taxon>
        <taxon>Gammaproteobacteria</taxon>
        <taxon>Alteromonadales</taxon>
        <taxon>Shewanellaceae</taxon>
        <taxon>Shewanella</taxon>
    </lineage>
</organism>
<keyword evidence="1" id="KW-0732">Signal</keyword>
<dbReference type="Pfam" id="PF11306">
    <property type="entry name" value="DUF3108"/>
    <property type="match status" value="1"/>
</dbReference>
<dbReference type="RefSeq" id="WP_248955301.1">
    <property type="nucleotide sequence ID" value="NZ_JAKIKU010000003.1"/>
</dbReference>
<feature type="chain" id="PRO_5045759158" evidence="1">
    <location>
        <begin position="38"/>
        <end position="293"/>
    </location>
</feature>
<feature type="signal peptide" evidence="1">
    <location>
        <begin position="1"/>
        <end position="37"/>
    </location>
</feature>
<proteinExistence type="predicted"/>
<sequence length="293" mass="33597">MVKLLSDFSNITTTNNTSLTAVVMAALLLQPFSPVNAETSPVTTAQQSDKHTQNIATDAEIEHSSDYLNPLAAHNAEYNVYYGSIHLGKARYQLPASDNGYYQYRFDSDVSLLMLSDVRNISSEFQLVEGKLKPIRYMSKRSGTGSDYSEQTVFAEGQGVIHTIYKDEREKLTFENNILDPLMVQLQFRMDMYNPPEKLHYTMVKEKELDDYEFKIVGKELMTLESGSYDTIKIEVVRTSKKRQTFFWMAPDLGYLPIRLSHFSKGSKQLDIQIDNYQFLEPIENETLVPFTK</sequence>
<comment type="caution">
    <text evidence="2">The sequence shown here is derived from an EMBL/GenBank/DDBJ whole genome shotgun (WGS) entry which is preliminary data.</text>
</comment>
<evidence type="ECO:0000313" key="2">
    <source>
        <dbReference type="EMBL" id="MCL1045139.1"/>
    </source>
</evidence>
<keyword evidence="3" id="KW-1185">Reference proteome</keyword>
<accession>A0ABT0KMY4</accession>
<reference evidence="2 3" key="1">
    <citation type="submission" date="2022-01" db="EMBL/GenBank/DDBJ databases">
        <title>Whole genome-based taxonomy of the Shewanellaceae.</title>
        <authorList>
            <person name="Martin-Rodriguez A.J."/>
        </authorList>
    </citation>
    <scope>NUCLEOTIDE SEQUENCE [LARGE SCALE GENOMIC DNA]</scope>
    <source>
        <strain evidence="2 3">DSM 24955</strain>
    </source>
</reference>
<dbReference type="EMBL" id="JAKIKU010000003">
    <property type="protein sequence ID" value="MCL1045139.1"/>
    <property type="molecule type" value="Genomic_DNA"/>
</dbReference>
<evidence type="ECO:0000313" key="3">
    <source>
        <dbReference type="Proteomes" id="UP001202134"/>
    </source>
</evidence>
<gene>
    <name evidence="2" type="ORF">L2737_07335</name>
</gene>
<name>A0ABT0KMY4_9GAMM</name>
<dbReference type="InterPro" id="IPR021457">
    <property type="entry name" value="DUF3108"/>
</dbReference>
<protein>
    <submittedName>
        <fullName evidence="2">DUF3108 domain-containing protein</fullName>
    </submittedName>
</protein>